<dbReference type="VEuPathDB" id="FungiDB:SPSK_01288"/>
<proteinExistence type="predicted"/>
<dbReference type="RefSeq" id="XP_016584069.1">
    <property type="nucleotide sequence ID" value="XM_016728218.1"/>
</dbReference>
<accession>A0A0F2LVA7</accession>
<reference evidence="1 2" key="2">
    <citation type="journal article" date="2015" name="Eukaryot. Cell">
        <title>Asexual propagation of a virulent clone complex in a human and feline outbreak of sporotrichosis.</title>
        <authorList>
            <person name="Teixeira Mde M."/>
            <person name="Rodrigues A.M."/>
            <person name="Tsui C.K."/>
            <person name="de Almeida L.G."/>
            <person name="Van Diepeningen A.D."/>
            <person name="van den Ende B.G."/>
            <person name="Fernandes G.F."/>
            <person name="Kano R."/>
            <person name="Hamelin R.C."/>
            <person name="Lopes-Bezerra L.M."/>
            <person name="Vasconcelos A.T."/>
            <person name="de Hoog S."/>
            <person name="de Camargo Z.P."/>
            <person name="Felipe M.S."/>
        </authorList>
    </citation>
    <scope>NUCLEOTIDE SEQUENCE [LARGE SCALE GENOMIC DNA]</scope>
    <source>
        <strain evidence="1 2">1099-18</strain>
    </source>
</reference>
<protein>
    <submittedName>
        <fullName evidence="1">Uncharacterized protein</fullName>
    </submittedName>
</protein>
<dbReference type="AlphaFoldDB" id="A0A0F2LVA7"/>
<dbReference type="Proteomes" id="UP000033710">
    <property type="component" value="Unassembled WGS sequence"/>
</dbReference>
<name>A0A0F2LVA7_SPOSC</name>
<organism evidence="1 2">
    <name type="scientific">Sporothrix schenckii 1099-18</name>
    <dbReference type="NCBI Taxonomy" id="1397361"/>
    <lineage>
        <taxon>Eukaryota</taxon>
        <taxon>Fungi</taxon>
        <taxon>Dikarya</taxon>
        <taxon>Ascomycota</taxon>
        <taxon>Pezizomycotina</taxon>
        <taxon>Sordariomycetes</taxon>
        <taxon>Sordariomycetidae</taxon>
        <taxon>Ophiostomatales</taxon>
        <taxon>Ophiostomataceae</taxon>
        <taxon>Sporothrix</taxon>
    </lineage>
</organism>
<comment type="caution">
    <text evidence="1">The sequence shown here is derived from an EMBL/GenBank/DDBJ whole genome shotgun (WGS) entry which is preliminary data.</text>
</comment>
<dbReference type="KEGG" id="ssck:SPSK_01288"/>
<sequence length="152" mass="17300">MSSIELSARREQTRLHKDCLTRRLPVRLHWSVGYAQIRRIPTRVGDAAGRRWHAALRPAGLCPHHTVCARFFTRERRGANRNNVIHWSFIHRYFPIFPDFLQVHLAVGQILDVSGLGRTIFRALDDANLALDCHGPVPTAARTQTACCHDSC</sequence>
<reference evidence="1 2" key="1">
    <citation type="journal article" date="2014" name="BMC Genomics">
        <title>Comparative genomics of the major fungal agents of human and animal Sporotrichosis: Sporothrix schenckii and Sporothrix brasiliensis.</title>
        <authorList>
            <person name="Teixeira M.M."/>
            <person name="de Almeida L.G."/>
            <person name="Kubitschek-Barreira P."/>
            <person name="Alves F.L."/>
            <person name="Kioshima E.S."/>
            <person name="Abadio A.K."/>
            <person name="Fernandes L."/>
            <person name="Derengowski L.S."/>
            <person name="Ferreira K.S."/>
            <person name="Souza R.C."/>
            <person name="Ruiz J.C."/>
            <person name="de Andrade N.C."/>
            <person name="Paes H.C."/>
            <person name="Nicola A.M."/>
            <person name="Albuquerque P."/>
            <person name="Gerber A.L."/>
            <person name="Martins V.P."/>
            <person name="Peconick L.D."/>
            <person name="Neto A.V."/>
            <person name="Chaucanez C.B."/>
            <person name="Silva P.A."/>
            <person name="Cunha O.L."/>
            <person name="de Oliveira F.F."/>
            <person name="dos Santos T.C."/>
            <person name="Barros A.L."/>
            <person name="Soares M.A."/>
            <person name="de Oliveira L.M."/>
            <person name="Marini M.M."/>
            <person name="Villalobos-Duno H."/>
            <person name="Cunha M.M."/>
            <person name="de Hoog S."/>
            <person name="da Silveira J.F."/>
            <person name="Henrissat B."/>
            <person name="Nino-Vega G.A."/>
            <person name="Cisalpino P.S."/>
            <person name="Mora-Montes H.M."/>
            <person name="Almeida S.R."/>
            <person name="Stajich J.E."/>
            <person name="Lopes-Bezerra L.M."/>
            <person name="Vasconcelos A.T."/>
            <person name="Felipe M.S."/>
        </authorList>
    </citation>
    <scope>NUCLEOTIDE SEQUENCE [LARGE SCALE GENOMIC DNA]</scope>
    <source>
        <strain evidence="1 2">1099-18</strain>
    </source>
</reference>
<evidence type="ECO:0000313" key="2">
    <source>
        <dbReference type="Proteomes" id="UP000033710"/>
    </source>
</evidence>
<dbReference type="GeneID" id="27663495"/>
<gene>
    <name evidence="1" type="ORF">SPSK_01288</name>
</gene>
<evidence type="ECO:0000313" key="1">
    <source>
        <dbReference type="EMBL" id="KJR81393.1"/>
    </source>
</evidence>
<dbReference type="EMBL" id="AXCR01000011">
    <property type="protein sequence ID" value="KJR81393.1"/>
    <property type="molecule type" value="Genomic_DNA"/>
</dbReference>